<evidence type="ECO:0000256" key="1">
    <source>
        <dbReference type="SAM" id="SignalP"/>
    </source>
</evidence>
<sequence>MKKTLIGILSLMTVACLAQSPNKLSKAEKKTGFKLLFDGKTTNGWHTYNSQGVGTAWKVEDGALKLDAEARKSGATAGDIVTDAEFTDFELKYDSKIAENGNSGVMFHVVESKKYRYPWLTGPEIQVIDNERHSDSKLESHRAGSLYDLIPAQPQNANPAGQWNSMRVVLDQGKFTIYQNDVKVVETDMSTPQFAEMVAKSKFKSMPDFAKAATGRFSLQDHGDTVWFRNIKIREIKH</sequence>
<keyword evidence="1" id="KW-0732">Signal</keyword>
<keyword evidence="4" id="KW-1185">Reference proteome</keyword>
<dbReference type="InterPro" id="IPR010496">
    <property type="entry name" value="AL/BT2_dom"/>
</dbReference>
<dbReference type="EMBL" id="PTRA01000001">
    <property type="protein sequence ID" value="PQA59008.1"/>
    <property type="molecule type" value="Genomic_DNA"/>
</dbReference>
<evidence type="ECO:0000259" key="2">
    <source>
        <dbReference type="Pfam" id="PF06439"/>
    </source>
</evidence>
<dbReference type="PROSITE" id="PS51257">
    <property type="entry name" value="PROKAR_LIPOPROTEIN"/>
    <property type="match status" value="1"/>
</dbReference>
<feature type="domain" description="3-keto-alpha-glucoside-1,2-lyase/3-keto-2-hydroxy-glucal hydratase" evidence="2">
    <location>
        <begin position="32"/>
        <end position="234"/>
    </location>
</feature>
<dbReference type="Proteomes" id="UP000239590">
    <property type="component" value="Unassembled WGS sequence"/>
</dbReference>
<accession>A0A2S7IN23</accession>
<proteinExistence type="predicted"/>
<dbReference type="Gene3D" id="2.60.120.560">
    <property type="entry name" value="Exo-inulinase, domain 1"/>
    <property type="match status" value="1"/>
</dbReference>
<name>A0A2S7IN23_9BACT</name>
<feature type="chain" id="PRO_5015466035" evidence="1">
    <location>
        <begin position="19"/>
        <end position="238"/>
    </location>
</feature>
<organism evidence="3 4">
    <name type="scientific">Siphonobacter curvatus</name>
    <dbReference type="NCBI Taxonomy" id="2094562"/>
    <lineage>
        <taxon>Bacteria</taxon>
        <taxon>Pseudomonadati</taxon>
        <taxon>Bacteroidota</taxon>
        <taxon>Cytophagia</taxon>
        <taxon>Cytophagales</taxon>
        <taxon>Cytophagaceae</taxon>
        <taxon>Siphonobacter</taxon>
    </lineage>
</organism>
<feature type="signal peptide" evidence="1">
    <location>
        <begin position="1"/>
        <end position="18"/>
    </location>
</feature>
<dbReference type="Pfam" id="PF06439">
    <property type="entry name" value="3keto-disac_hyd"/>
    <property type="match status" value="1"/>
</dbReference>
<evidence type="ECO:0000313" key="4">
    <source>
        <dbReference type="Proteomes" id="UP000239590"/>
    </source>
</evidence>
<dbReference type="RefSeq" id="WP_104710175.1">
    <property type="nucleotide sequence ID" value="NZ_PTRA01000001.1"/>
</dbReference>
<reference evidence="4" key="1">
    <citation type="submission" date="2018-02" db="EMBL/GenBank/DDBJ databases">
        <title>Genome sequencing of Solimonas sp. HR-BB.</title>
        <authorList>
            <person name="Lee Y."/>
            <person name="Jeon C.O."/>
        </authorList>
    </citation>
    <scope>NUCLEOTIDE SEQUENCE [LARGE SCALE GENOMIC DNA]</scope>
    <source>
        <strain evidence="4">HR-U</strain>
    </source>
</reference>
<comment type="caution">
    <text evidence="3">The sequence shown here is derived from an EMBL/GenBank/DDBJ whole genome shotgun (WGS) entry which is preliminary data.</text>
</comment>
<gene>
    <name evidence="3" type="ORF">C5O19_04955</name>
</gene>
<dbReference type="GO" id="GO:0016787">
    <property type="term" value="F:hydrolase activity"/>
    <property type="evidence" value="ECO:0007669"/>
    <property type="project" value="InterPro"/>
</dbReference>
<evidence type="ECO:0000313" key="3">
    <source>
        <dbReference type="EMBL" id="PQA59008.1"/>
    </source>
</evidence>
<dbReference type="AlphaFoldDB" id="A0A2S7IN23"/>
<dbReference type="OrthoDB" id="9806233at2"/>
<protein>
    <submittedName>
        <fullName evidence="3">DUF1080 domain-containing protein</fullName>
    </submittedName>
</protein>